<dbReference type="SUPFAM" id="SSF48013">
    <property type="entry name" value="NusB-like"/>
    <property type="match status" value="1"/>
</dbReference>
<feature type="domain" description="NusB/RsmB/TIM44" evidence="7">
    <location>
        <begin position="5"/>
        <end position="132"/>
    </location>
</feature>
<dbReference type="PANTHER" id="PTHR11078:SF3">
    <property type="entry name" value="ANTITERMINATION NUSB DOMAIN-CONTAINING PROTEIN"/>
    <property type="match status" value="1"/>
</dbReference>
<dbReference type="GO" id="GO:0006353">
    <property type="term" value="P:DNA-templated transcription termination"/>
    <property type="evidence" value="ECO:0007669"/>
    <property type="project" value="UniProtKB-UniRule"/>
</dbReference>
<gene>
    <name evidence="6" type="primary">nusB</name>
    <name evidence="8" type="ORF">PMF13cell1_04701</name>
</gene>
<accession>A0A4V0Z856</accession>
<evidence type="ECO:0000256" key="6">
    <source>
        <dbReference type="HAMAP-Rule" id="MF_00073"/>
    </source>
</evidence>
<proteinExistence type="inferred from homology"/>
<dbReference type="InterPro" id="IPR035926">
    <property type="entry name" value="NusB-like_sf"/>
</dbReference>
<evidence type="ECO:0000313" key="9">
    <source>
        <dbReference type="Proteomes" id="UP000289794"/>
    </source>
</evidence>
<keyword evidence="4 6" id="KW-0805">Transcription regulation</keyword>
<dbReference type="Gene3D" id="1.10.940.10">
    <property type="entry name" value="NusB-like"/>
    <property type="match status" value="1"/>
</dbReference>
<dbReference type="GO" id="GO:0031564">
    <property type="term" value="P:transcription antitermination"/>
    <property type="evidence" value="ECO:0007669"/>
    <property type="project" value="UniProtKB-KW"/>
</dbReference>
<protein>
    <recommendedName>
        <fullName evidence="6">Transcription antitermination protein NusB</fullName>
    </recommendedName>
    <alternativeName>
        <fullName evidence="6">Antitermination factor NusB</fullName>
    </alternativeName>
</protein>
<organism evidence="8 9">
    <name type="scientific">Blautia producta</name>
    <dbReference type="NCBI Taxonomy" id="33035"/>
    <lineage>
        <taxon>Bacteria</taxon>
        <taxon>Bacillati</taxon>
        <taxon>Bacillota</taxon>
        <taxon>Clostridia</taxon>
        <taxon>Lachnospirales</taxon>
        <taxon>Lachnospiraceae</taxon>
        <taxon>Blautia</taxon>
    </lineage>
</organism>
<dbReference type="InterPro" id="IPR006027">
    <property type="entry name" value="NusB_RsmB_TIM44"/>
</dbReference>
<evidence type="ECO:0000256" key="3">
    <source>
        <dbReference type="ARBA" id="ARBA00022884"/>
    </source>
</evidence>
<evidence type="ECO:0000256" key="2">
    <source>
        <dbReference type="ARBA" id="ARBA00022814"/>
    </source>
</evidence>
<dbReference type="KEGG" id="bpro:PMF13cell1_04701"/>
<dbReference type="GO" id="GO:0005829">
    <property type="term" value="C:cytosol"/>
    <property type="evidence" value="ECO:0007669"/>
    <property type="project" value="TreeGrafter"/>
</dbReference>
<evidence type="ECO:0000256" key="5">
    <source>
        <dbReference type="ARBA" id="ARBA00023163"/>
    </source>
</evidence>
<dbReference type="NCBIfam" id="TIGR01951">
    <property type="entry name" value="nusB"/>
    <property type="match status" value="1"/>
</dbReference>
<keyword evidence="5 6" id="KW-0804">Transcription</keyword>
<name>A0A4V0Z856_9FIRM</name>
<evidence type="ECO:0000256" key="1">
    <source>
        <dbReference type="ARBA" id="ARBA00005952"/>
    </source>
</evidence>
<reference evidence="8 9" key="1">
    <citation type="submission" date="2019-01" db="EMBL/GenBank/DDBJ databases">
        <title>PMF-metabolizing Aryl O-demethylase.</title>
        <authorList>
            <person name="Kim M."/>
        </authorList>
    </citation>
    <scope>NUCLEOTIDE SEQUENCE [LARGE SCALE GENOMIC DNA]</scope>
    <source>
        <strain evidence="8 9">PMF1</strain>
    </source>
</reference>
<evidence type="ECO:0000259" key="7">
    <source>
        <dbReference type="Pfam" id="PF01029"/>
    </source>
</evidence>
<dbReference type="AlphaFoldDB" id="A0A4V0Z856"/>
<evidence type="ECO:0000256" key="4">
    <source>
        <dbReference type="ARBA" id="ARBA00023015"/>
    </source>
</evidence>
<dbReference type="EMBL" id="CP035945">
    <property type="protein sequence ID" value="QBE99128.1"/>
    <property type="molecule type" value="Genomic_DNA"/>
</dbReference>
<sequence>MGRREMREHIFKLLFLREFNQSEEMPEQIRMYFESLEELAPMNEAYMQNKYEKILECLAEIDEILNQASSGWKVSRMSKVDVNILRLAVYEMKYDEDVPVKVAINEAVELAKKFGGDDSSSFVNGILGKIAKELS</sequence>
<dbReference type="GO" id="GO:0003723">
    <property type="term" value="F:RNA binding"/>
    <property type="evidence" value="ECO:0007669"/>
    <property type="project" value="UniProtKB-UniRule"/>
</dbReference>
<keyword evidence="2 6" id="KW-0889">Transcription antitermination</keyword>
<dbReference type="HAMAP" id="MF_00073">
    <property type="entry name" value="NusB"/>
    <property type="match status" value="1"/>
</dbReference>
<comment type="function">
    <text evidence="6">Involved in transcription antitermination. Required for transcription of ribosomal RNA (rRNA) genes. Binds specifically to the boxA antiterminator sequence of the ribosomal RNA (rrn) operons.</text>
</comment>
<dbReference type="Pfam" id="PF01029">
    <property type="entry name" value="NusB"/>
    <property type="match status" value="1"/>
</dbReference>
<comment type="similarity">
    <text evidence="1 6">Belongs to the NusB family.</text>
</comment>
<dbReference type="Proteomes" id="UP000289794">
    <property type="component" value="Chromosome"/>
</dbReference>
<keyword evidence="3 6" id="KW-0694">RNA-binding</keyword>
<dbReference type="PANTHER" id="PTHR11078">
    <property type="entry name" value="N UTILIZATION SUBSTANCE PROTEIN B-RELATED"/>
    <property type="match status" value="1"/>
</dbReference>
<dbReference type="RefSeq" id="WP_130182310.1">
    <property type="nucleotide sequence ID" value="NZ_CP035945.1"/>
</dbReference>
<evidence type="ECO:0000313" key="8">
    <source>
        <dbReference type="EMBL" id="QBE99128.1"/>
    </source>
</evidence>
<dbReference type="InterPro" id="IPR011605">
    <property type="entry name" value="NusB_fam"/>
</dbReference>